<proteinExistence type="predicted"/>
<name>A0A0A8ZBE6_ARUDO</name>
<evidence type="ECO:0000313" key="1">
    <source>
        <dbReference type="EMBL" id="JAD32177.1"/>
    </source>
</evidence>
<reference evidence="1" key="1">
    <citation type="submission" date="2014-09" db="EMBL/GenBank/DDBJ databases">
        <authorList>
            <person name="Magalhaes I.L.F."/>
            <person name="Oliveira U."/>
            <person name="Santos F.R."/>
            <person name="Vidigal T.H.D.A."/>
            <person name="Brescovit A.D."/>
            <person name="Santos A.J."/>
        </authorList>
    </citation>
    <scope>NUCLEOTIDE SEQUENCE</scope>
    <source>
        <tissue evidence="1">Shoot tissue taken approximately 20 cm above the soil surface</tissue>
    </source>
</reference>
<protein>
    <submittedName>
        <fullName evidence="1">Uncharacterized protein</fullName>
    </submittedName>
</protein>
<dbReference type="EMBL" id="GBRH01265718">
    <property type="protein sequence ID" value="JAD32177.1"/>
    <property type="molecule type" value="Transcribed_RNA"/>
</dbReference>
<accession>A0A0A8ZBE6</accession>
<dbReference type="AlphaFoldDB" id="A0A0A8ZBE6"/>
<reference evidence="1" key="2">
    <citation type="journal article" date="2015" name="Data Brief">
        <title>Shoot transcriptome of the giant reed, Arundo donax.</title>
        <authorList>
            <person name="Barrero R.A."/>
            <person name="Guerrero F.D."/>
            <person name="Moolhuijzen P."/>
            <person name="Goolsby J.A."/>
            <person name="Tidwell J."/>
            <person name="Bellgard S.E."/>
            <person name="Bellgard M.I."/>
        </authorList>
    </citation>
    <scope>NUCLEOTIDE SEQUENCE</scope>
    <source>
        <tissue evidence="1">Shoot tissue taken approximately 20 cm above the soil surface</tissue>
    </source>
</reference>
<organism evidence="1">
    <name type="scientific">Arundo donax</name>
    <name type="common">Giant reed</name>
    <name type="synonym">Donax arundinaceus</name>
    <dbReference type="NCBI Taxonomy" id="35708"/>
    <lineage>
        <taxon>Eukaryota</taxon>
        <taxon>Viridiplantae</taxon>
        <taxon>Streptophyta</taxon>
        <taxon>Embryophyta</taxon>
        <taxon>Tracheophyta</taxon>
        <taxon>Spermatophyta</taxon>
        <taxon>Magnoliopsida</taxon>
        <taxon>Liliopsida</taxon>
        <taxon>Poales</taxon>
        <taxon>Poaceae</taxon>
        <taxon>PACMAD clade</taxon>
        <taxon>Arundinoideae</taxon>
        <taxon>Arundineae</taxon>
        <taxon>Arundo</taxon>
    </lineage>
</organism>
<sequence length="36" mass="4124">MPIFKCFDKCWCLFIIEIAVTESSIGPHPPCVYFTS</sequence>